<protein>
    <submittedName>
        <fullName evidence="1">F-box domain, cyclin-like protein</fullName>
    </submittedName>
</protein>
<accession>A0A2U1MCI8</accession>
<keyword evidence="2" id="KW-1185">Reference proteome</keyword>
<reference evidence="1 2" key="1">
    <citation type="journal article" date="2018" name="Mol. Plant">
        <title>The genome of Artemisia annua provides insight into the evolution of Asteraceae family and artemisinin biosynthesis.</title>
        <authorList>
            <person name="Shen Q."/>
            <person name="Zhang L."/>
            <person name="Liao Z."/>
            <person name="Wang S."/>
            <person name="Yan T."/>
            <person name="Shi P."/>
            <person name="Liu M."/>
            <person name="Fu X."/>
            <person name="Pan Q."/>
            <person name="Wang Y."/>
            <person name="Lv Z."/>
            <person name="Lu X."/>
            <person name="Zhang F."/>
            <person name="Jiang W."/>
            <person name="Ma Y."/>
            <person name="Chen M."/>
            <person name="Hao X."/>
            <person name="Li L."/>
            <person name="Tang Y."/>
            <person name="Lv G."/>
            <person name="Zhou Y."/>
            <person name="Sun X."/>
            <person name="Brodelius P.E."/>
            <person name="Rose J.K.C."/>
            <person name="Tang K."/>
        </authorList>
    </citation>
    <scope>NUCLEOTIDE SEQUENCE [LARGE SCALE GENOMIC DNA]</scope>
    <source>
        <strain evidence="2">cv. Huhao1</strain>
        <tissue evidence="1">Leaf</tissue>
    </source>
</reference>
<dbReference type="EMBL" id="PKPP01005750">
    <property type="protein sequence ID" value="PWA58975.1"/>
    <property type="molecule type" value="Genomic_DNA"/>
</dbReference>
<proteinExistence type="predicted"/>
<sequence>MAFPNVSGRFPFPKRFRQIDGTTDLKARPASRSSTGRWRACYFMLGEYHKTFTHICAMSDLLSGEQSQLQVHNMPALETLYLRDFRLGDAGFIVSAPNILDLTITRTSRRKIRFSRKVNLSLSSNIQKRERHVASLLDLLERVSGTKTLILDTNIVEMLSSCMDELSQKPCPFNNLEFLKINIGTWKGKDNIPSMPSQVPQKRSRQQLPEDTMANKVHKLFADNDQPATMVLKENNNNQDKLVNEDFDIQVVEKLTPIKGWILPPPSSIHNCKQLQH</sequence>
<evidence type="ECO:0000313" key="1">
    <source>
        <dbReference type="EMBL" id="PWA58975.1"/>
    </source>
</evidence>
<evidence type="ECO:0000313" key="2">
    <source>
        <dbReference type="Proteomes" id="UP000245207"/>
    </source>
</evidence>
<gene>
    <name evidence="1" type="ORF">CTI12_AA395560</name>
</gene>
<comment type="caution">
    <text evidence="1">The sequence shown here is derived from an EMBL/GenBank/DDBJ whole genome shotgun (WGS) entry which is preliminary data.</text>
</comment>
<dbReference type="Proteomes" id="UP000245207">
    <property type="component" value="Unassembled WGS sequence"/>
</dbReference>
<dbReference type="AlphaFoldDB" id="A0A2U1MCI8"/>
<organism evidence="1 2">
    <name type="scientific">Artemisia annua</name>
    <name type="common">Sweet wormwood</name>
    <dbReference type="NCBI Taxonomy" id="35608"/>
    <lineage>
        <taxon>Eukaryota</taxon>
        <taxon>Viridiplantae</taxon>
        <taxon>Streptophyta</taxon>
        <taxon>Embryophyta</taxon>
        <taxon>Tracheophyta</taxon>
        <taxon>Spermatophyta</taxon>
        <taxon>Magnoliopsida</taxon>
        <taxon>eudicotyledons</taxon>
        <taxon>Gunneridae</taxon>
        <taxon>Pentapetalae</taxon>
        <taxon>asterids</taxon>
        <taxon>campanulids</taxon>
        <taxon>Asterales</taxon>
        <taxon>Asteraceae</taxon>
        <taxon>Asteroideae</taxon>
        <taxon>Anthemideae</taxon>
        <taxon>Artemisiinae</taxon>
        <taxon>Artemisia</taxon>
    </lineage>
</organism>
<name>A0A2U1MCI8_ARTAN</name>